<name>A0A7W7KAC3_9SPHN</name>
<feature type="region of interest" description="Disordered" evidence="1">
    <location>
        <begin position="1"/>
        <end position="123"/>
    </location>
</feature>
<dbReference type="AlphaFoldDB" id="A0A7W7KAC3"/>
<dbReference type="RefSeq" id="WP_184244926.1">
    <property type="nucleotide sequence ID" value="NZ_JACHLR010000008.1"/>
</dbReference>
<evidence type="ECO:0000313" key="2">
    <source>
        <dbReference type="EMBL" id="MBB4858856.1"/>
    </source>
</evidence>
<dbReference type="Proteomes" id="UP000555448">
    <property type="component" value="Unassembled WGS sequence"/>
</dbReference>
<comment type="caution">
    <text evidence="2">The sequence shown here is derived from an EMBL/GenBank/DDBJ whole genome shotgun (WGS) entry which is preliminary data.</text>
</comment>
<sequence>MLNAAAASAPQRSAGAAPARPDRLAPKQDHGSEAAEAFRDKLQALGKDKAEGPRTLRKREMHKPDELALAAPPMEATTHHLARGQQDGRAVAEASVAPSPQPLGHHAEGAVADMGARSGDPASASLTARFAERLGLPSHTAGETHVQLDSSRYGVSNVTMSGRSEEGMSLLYDGGSADGNGRQHDEEALRQRLEARGLKVAGIHRKS</sequence>
<evidence type="ECO:0000313" key="3">
    <source>
        <dbReference type="Proteomes" id="UP000555448"/>
    </source>
</evidence>
<feature type="compositionally biased region" description="Basic and acidic residues" evidence="1">
    <location>
        <begin position="20"/>
        <end position="54"/>
    </location>
</feature>
<reference evidence="2 3" key="1">
    <citation type="submission" date="2020-08" db="EMBL/GenBank/DDBJ databases">
        <title>Functional genomics of gut bacteria from endangered species of beetles.</title>
        <authorList>
            <person name="Carlos-Shanley C."/>
        </authorList>
    </citation>
    <scope>NUCLEOTIDE SEQUENCE [LARGE SCALE GENOMIC DNA]</scope>
    <source>
        <strain evidence="2 3">S00245</strain>
    </source>
</reference>
<organism evidence="2 3">
    <name type="scientific">Novosphingobium chloroacetimidivorans</name>
    <dbReference type="NCBI Taxonomy" id="1428314"/>
    <lineage>
        <taxon>Bacteria</taxon>
        <taxon>Pseudomonadati</taxon>
        <taxon>Pseudomonadota</taxon>
        <taxon>Alphaproteobacteria</taxon>
        <taxon>Sphingomonadales</taxon>
        <taxon>Sphingomonadaceae</taxon>
        <taxon>Novosphingobium</taxon>
    </lineage>
</organism>
<gene>
    <name evidence="2" type="ORF">HNO88_002182</name>
</gene>
<feature type="region of interest" description="Disordered" evidence="1">
    <location>
        <begin position="167"/>
        <end position="186"/>
    </location>
</feature>
<evidence type="ECO:0000256" key="1">
    <source>
        <dbReference type="SAM" id="MobiDB-lite"/>
    </source>
</evidence>
<keyword evidence="3" id="KW-1185">Reference proteome</keyword>
<dbReference type="EMBL" id="JACHLR010000008">
    <property type="protein sequence ID" value="MBB4858856.1"/>
    <property type="molecule type" value="Genomic_DNA"/>
</dbReference>
<accession>A0A7W7KAC3</accession>
<proteinExistence type="predicted"/>
<feature type="compositionally biased region" description="Low complexity" evidence="1">
    <location>
        <begin position="1"/>
        <end position="19"/>
    </location>
</feature>
<protein>
    <submittedName>
        <fullName evidence="2">Uncharacterized protein</fullName>
    </submittedName>
</protein>